<reference evidence="3" key="1">
    <citation type="submission" date="2019-09" db="EMBL/GenBank/DDBJ databases">
        <authorList>
            <person name="Teo W.F.A."/>
            <person name="Duangmal K."/>
        </authorList>
    </citation>
    <scope>NUCLEOTIDE SEQUENCE [LARGE SCALE GENOMIC DNA]</scope>
    <source>
        <strain evidence="3">K81G1</strain>
    </source>
</reference>
<comment type="similarity">
    <text evidence="1">Belongs to the cycloisomerase 2 family.</text>
</comment>
<dbReference type="Gene3D" id="2.130.10.10">
    <property type="entry name" value="YVTN repeat-like/Quinoprotein amine dehydrogenase"/>
    <property type="match status" value="1"/>
</dbReference>
<dbReference type="InterPro" id="IPR019405">
    <property type="entry name" value="Lactonase_7-beta_prop"/>
</dbReference>
<dbReference type="GO" id="GO:0017057">
    <property type="term" value="F:6-phosphogluconolactonase activity"/>
    <property type="evidence" value="ECO:0007669"/>
    <property type="project" value="TreeGrafter"/>
</dbReference>
<dbReference type="GO" id="GO:0005829">
    <property type="term" value="C:cytosol"/>
    <property type="evidence" value="ECO:0007669"/>
    <property type="project" value="TreeGrafter"/>
</dbReference>
<dbReference type="Proteomes" id="UP000319769">
    <property type="component" value="Unassembled WGS sequence"/>
</dbReference>
<proteinExistence type="inferred from homology"/>
<accession>A0A5N0V0X6</accession>
<name>A0A5N0V0X6_9PSEU</name>
<dbReference type="InterPro" id="IPR015943">
    <property type="entry name" value="WD40/YVTN_repeat-like_dom_sf"/>
</dbReference>
<dbReference type="EMBL" id="VMNW02000039">
    <property type="protein sequence ID" value="KAA9157794.1"/>
    <property type="molecule type" value="Genomic_DNA"/>
</dbReference>
<gene>
    <name evidence="3" type="ORF">FPZ12_024460</name>
</gene>
<organism evidence="3 4">
    <name type="scientific">Amycolatopsis acidicola</name>
    <dbReference type="NCBI Taxonomy" id="2596893"/>
    <lineage>
        <taxon>Bacteria</taxon>
        <taxon>Bacillati</taxon>
        <taxon>Actinomycetota</taxon>
        <taxon>Actinomycetes</taxon>
        <taxon>Pseudonocardiales</taxon>
        <taxon>Pseudonocardiaceae</taxon>
        <taxon>Amycolatopsis</taxon>
    </lineage>
</organism>
<evidence type="ECO:0000313" key="3">
    <source>
        <dbReference type="EMBL" id="KAA9157794.1"/>
    </source>
</evidence>
<feature type="region of interest" description="Disordered" evidence="2">
    <location>
        <begin position="127"/>
        <end position="153"/>
    </location>
</feature>
<dbReference type="PANTHER" id="PTHR30344:SF1">
    <property type="entry name" value="6-PHOSPHOGLUCONOLACTONASE"/>
    <property type="match status" value="1"/>
</dbReference>
<sequence length="347" mass="36919">MFLYAGTFPRAYHADTTDVAFGVYGFRVAADALVPVGLAETPRAGWVAAHPGGRFLYVANEIPDGGVSAFAVDPDTGALRPLNSRPTAATPCHCTVDATGRYLLVSTFHGGTVHLFPLGADGRIGPVLDSRQHEGASVHPRRQRSPHPHSVTLDPENRFALVPDLGTDRVVVYELGHDKLVPAGEVRVAPGSGPRHLAFDPGGEFVYLVNEMAATVTAFGYHAGNLRELQTVDLLPEGLTGHRSAAAIAVHGRFLYATTRSHGTSGPPPEPGLDSVVWFEIDRGRLMFRGRKPSGGAIPRSAVLRGERLYVAHQGSGTIVTFRLEAGEPVPAGVTETPVPVCLQIIE</sequence>
<dbReference type="Pfam" id="PF10282">
    <property type="entry name" value="Lactonase"/>
    <property type="match status" value="1"/>
</dbReference>
<comment type="caution">
    <text evidence="3">The sequence shown here is derived from an EMBL/GenBank/DDBJ whole genome shotgun (WGS) entry which is preliminary data.</text>
</comment>
<evidence type="ECO:0000256" key="1">
    <source>
        <dbReference type="ARBA" id="ARBA00005564"/>
    </source>
</evidence>
<dbReference type="SUPFAM" id="SSF51004">
    <property type="entry name" value="C-terminal (heme d1) domain of cytochrome cd1-nitrite reductase"/>
    <property type="match status" value="1"/>
</dbReference>
<evidence type="ECO:0000313" key="4">
    <source>
        <dbReference type="Proteomes" id="UP000319769"/>
    </source>
</evidence>
<dbReference type="InterPro" id="IPR011048">
    <property type="entry name" value="Haem_d1_sf"/>
</dbReference>
<dbReference type="RefSeq" id="WP_144757742.1">
    <property type="nucleotide sequence ID" value="NZ_VMNW02000039.1"/>
</dbReference>
<evidence type="ECO:0000256" key="2">
    <source>
        <dbReference type="SAM" id="MobiDB-lite"/>
    </source>
</evidence>
<dbReference type="OrthoDB" id="9790815at2"/>
<dbReference type="InterPro" id="IPR050282">
    <property type="entry name" value="Cycloisomerase_2"/>
</dbReference>
<keyword evidence="4" id="KW-1185">Reference proteome</keyword>
<dbReference type="AlphaFoldDB" id="A0A5N0V0X6"/>
<protein>
    <submittedName>
        <fullName evidence="3">Lactonase family protein</fullName>
    </submittedName>
</protein>
<dbReference type="PANTHER" id="PTHR30344">
    <property type="entry name" value="6-PHOSPHOGLUCONOLACTONASE-RELATED"/>
    <property type="match status" value="1"/>
</dbReference>